<dbReference type="AlphaFoldDB" id="A0A1W1E814"/>
<feature type="transmembrane region" description="Helical" evidence="1">
    <location>
        <begin position="98"/>
        <end position="118"/>
    </location>
</feature>
<evidence type="ECO:0000313" key="2">
    <source>
        <dbReference type="EMBL" id="SFV90001.1"/>
    </source>
</evidence>
<dbReference type="EMBL" id="FPIB01000007">
    <property type="protein sequence ID" value="SFV90001.1"/>
    <property type="molecule type" value="Genomic_DNA"/>
</dbReference>
<dbReference type="InterPro" id="IPR021296">
    <property type="entry name" value="DUF2868"/>
</dbReference>
<keyword evidence="1" id="KW-1133">Transmembrane helix</keyword>
<sequence>MQLKAYIDLYSLTGQTRITPQECRAFGLEHPSLQFSPLAQLHAWVQRHQKYLAKPTPGERLENYLYYVSLVLLAVAFVLGIFTGVGLLGYNGHEPVNVIYFLFMAVVLPLFTMLLALFSMIGAKRSKNTLVHISPAYWMERLVALFGKNAAALDEIRVDPRVLNWLVIKRSQMAALAFSVGLFVALIAVVATHDVAFAWSTTLQIDAHTFEHFLRTLALPWRSWMPSAVPTLELVEQSQYYRLGGSISPQMIDHAAALGAWWKFLAMATLCYAVLLRIPFYLMASWGLEKAIAKGMLSLEGAKLLLECMNEPLISTHSEYQEGTLPTRSSDYPRSVENITGVYESIEGWSLPKEALSVICDTLGVEAPVCVEVGGNNTLEMDQEIASKASGKVLLIVKAWEPPTMDFMDYLQLLAASAEKIVVVPVGTAEEGYVAQIRHKEVWVRKLAQADMQKVWIAA</sequence>
<dbReference type="Pfam" id="PF11067">
    <property type="entry name" value="DUF2868"/>
    <property type="match status" value="1"/>
</dbReference>
<feature type="transmembrane region" description="Helical" evidence="1">
    <location>
        <begin position="64"/>
        <end position="86"/>
    </location>
</feature>
<organism evidence="2">
    <name type="scientific">hydrothermal vent metagenome</name>
    <dbReference type="NCBI Taxonomy" id="652676"/>
    <lineage>
        <taxon>unclassified sequences</taxon>
        <taxon>metagenomes</taxon>
        <taxon>ecological metagenomes</taxon>
    </lineage>
</organism>
<feature type="transmembrane region" description="Helical" evidence="1">
    <location>
        <begin position="260"/>
        <end position="284"/>
    </location>
</feature>
<accession>A0A1W1E814</accession>
<reference evidence="2" key="1">
    <citation type="submission" date="2016-10" db="EMBL/GenBank/DDBJ databases">
        <authorList>
            <person name="de Groot N.N."/>
        </authorList>
    </citation>
    <scope>NUCLEOTIDE SEQUENCE</scope>
</reference>
<protein>
    <recommendedName>
        <fullName evidence="3">DUF2868 domain-containing protein</fullName>
    </recommendedName>
</protein>
<proteinExistence type="predicted"/>
<gene>
    <name evidence="2" type="ORF">MNB_SV-4-1181</name>
</gene>
<evidence type="ECO:0008006" key="3">
    <source>
        <dbReference type="Google" id="ProtNLM"/>
    </source>
</evidence>
<name>A0A1W1E814_9ZZZZ</name>
<evidence type="ECO:0000256" key="1">
    <source>
        <dbReference type="SAM" id="Phobius"/>
    </source>
</evidence>
<feature type="transmembrane region" description="Helical" evidence="1">
    <location>
        <begin position="173"/>
        <end position="191"/>
    </location>
</feature>
<keyword evidence="1" id="KW-0472">Membrane</keyword>
<keyword evidence="1" id="KW-0812">Transmembrane</keyword>